<reference evidence="3 4" key="1">
    <citation type="submission" date="2018-04" db="EMBL/GenBank/DDBJ databases">
        <title>Polynucleobacter sp. LimPoW16 genome.</title>
        <authorList>
            <person name="Hahn M.W."/>
        </authorList>
    </citation>
    <scope>NUCLEOTIDE SEQUENCE [LARGE SCALE GENOMIC DNA]</scope>
    <source>
        <strain evidence="3 4">LimPoW16</strain>
    </source>
</reference>
<proteinExistence type="predicted"/>
<evidence type="ECO:0000313" key="3">
    <source>
        <dbReference type="EMBL" id="QKM62991.1"/>
    </source>
</evidence>
<evidence type="ECO:0000313" key="4">
    <source>
        <dbReference type="Proteomes" id="UP000500806"/>
    </source>
</evidence>
<dbReference type="PANTHER" id="PTHR40269:SF1">
    <property type="entry name" value="OUTER MEMBRANE PROTEIN"/>
    <property type="match status" value="1"/>
</dbReference>
<evidence type="ECO:0000256" key="1">
    <source>
        <dbReference type="SAM" id="MobiDB-lite"/>
    </source>
</evidence>
<dbReference type="PROSITE" id="PS51257">
    <property type="entry name" value="PROKAR_LIPOPROTEIN"/>
    <property type="match status" value="1"/>
</dbReference>
<sequence length="374" mass="40804">MKSRYSVWSVIGSALLLSACANDGDPYAQSAAFPPSYTQSAYGDAPQLISSAQLQSLVSPIALYPDSLLSLMLLASTYPLEVAEAYNWRRGNMNLSGPALQDALKAQSWNDSVKSVMTFPQAFDMMGSKLQWTQNLGNAYKLQSADTMKAVQALRKRAIQAGTLKSSQQMTVSTNPNSNILIFPANTQIVYVPSYNPTVVYGAWPYSDYPPYPAYNPAWGAMSFGLGLAVGESFWATPSWSNGTINVNNTTSPVRSSRGLIGPSSIQNQQRLLSDWKNNATPQDRQDAKSAGQRADNAFQKNATPQERTQADRLNQEARADAQQDRSNPNTYREAAQENAMRDQARNDRFSDSRYGGGGSRGGFGGGHMGGFRR</sequence>
<dbReference type="KEGG" id="pani:DCO16_07945"/>
<feature type="region of interest" description="Disordered" evidence="1">
    <location>
        <begin position="279"/>
        <end position="374"/>
    </location>
</feature>
<gene>
    <name evidence="3" type="ORF">DCO16_07945</name>
</gene>
<feature type="signal peptide" evidence="2">
    <location>
        <begin position="1"/>
        <end position="21"/>
    </location>
</feature>
<evidence type="ECO:0000256" key="2">
    <source>
        <dbReference type="SAM" id="SignalP"/>
    </source>
</evidence>
<dbReference type="RefSeq" id="WP_173943147.1">
    <property type="nucleotide sequence ID" value="NZ_CBCSCD010000001.1"/>
</dbReference>
<dbReference type="EMBL" id="CP028941">
    <property type="protein sequence ID" value="QKM62991.1"/>
    <property type="molecule type" value="Genomic_DNA"/>
</dbReference>
<feature type="compositionally biased region" description="Polar residues" evidence="1">
    <location>
        <begin position="299"/>
        <end position="308"/>
    </location>
</feature>
<feature type="compositionally biased region" description="Basic and acidic residues" evidence="1">
    <location>
        <begin position="340"/>
        <end position="352"/>
    </location>
</feature>
<accession>A0A6M9PRP6</accession>
<dbReference type="Proteomes" id="UP000500806">
    <property type="component" value="Chromosome"/>
</dbReference>
<feature type="chain" id="PRO_5026841781" description="DUF3300 domain-containing protein" evidence="2">
    <location>
        <begin position="22"/>
        <end position="374"/>
    </location>
</feature>
<organism evidence="3 4">
    <name type="scientific">Polynucleobacter antarcticus</name>
    <dbReference type="NCBI Taxonomy" id="1743162"/>
    <lineage>
        <taxon>Bacteria</taxon>
        <taxon>Pseudomonadati</taxon>
        <taxon>Pseudomonadota</taxon>
        <taxon>Betaproteobacteria</taxon>
        <taxon>Burkholderiales</taxon>
        <taxon>Burkholderiaceae</taxon>
        <taxon>Polynucleobacter</taxon>
    </lineage>
</organism>
<evidence type="ECO:0008006" key="5">
    <source>
        <dbReference type="Google" id="ProtNLM"/>
    </source>
</evidence>
<dbReference type="Pfam" id="PF11737">
    <property type="entry name" value="DUF3300"/>
    <property type="match status" value="1"/>
</dbReference>
<protein>
    <recommendedName>
        <fullName evidence="5">DUF3300 domain-containing protein</fullName>
    </recommendedName>
</protein>
<dbReference type="InterPro" id="IPR021728">
    <property type="entry name" value="DUF3300"/>
</dbReference>
<feature type="compositionally biased region" description="Basic and acidic residues" evidence="1">
    <location>
        <begin position="309"/>
        <end position="324"/>
    </location>
</feature>
<keyword evidence="4" id="KW-1185">Reference proteome</keyword>
<name>A0A6M9PRP6_9BURK</name>
<dbReference type="AlphaFoldDB" id="A0A6M9PRP6"/>
<dbReference type="PANTHER" id="PTHR40269">
    <property type="entry name" value="OUTER MEMBRANE PROTEIN-RELATED"/>
    <property type="match status" value="1"/>
</dbReference>
<keyword evidence="2" id="KW-0732">Signal</keyword>
<feature type="compositionally biased region" description="Gly residues" evidence="1">
    <location>
        <begin position="355"/>
        <end position="374"/>
    </location>
</feature>